<name>A0A834F292_ORYME</name>
<accession>A0A834F292</accession>
<feature type="compositionally biased region" description="Basic and acidic residues" evidence="1">
    <location>
        <begin position="108"/>
        <end position="117"/>
    </location>
</feature>
<sequence length="185" mass="19814">MTHSSVNPRRTHSLICAPLRTHTQGRARTRTTAYAHGALGWWRPWEGGREGGRLRRRGVPDQSAPGPLILRWRASGAGGTGGTGGTGAPGRSGTEERKPAPAPPPDPRAPHSSDLTRRHERLPLRADAELSVSVPSRVPAVSRVHHLGGRYHSCSIEPLRGSSVNRDLLLAGLGTWKARILGGNV</sequence>
<dbReference type="AlphaFoldDB" id="A0A834F292"/>
<proteinExistence type="predicted"/>
<dbReference type="Proteomes" id="UP000646548">
    <property type="component" value="Unassembled WGS sequence"/>
</dbReference>
<organism evidence="2 3">
    <name type="scientific">Oryzias melastigma</name>
    <name type="common">Marine medaka</name>
    <dbReference type="NCBI Taxonomy" id="30732"/>
    <lineage>
        <taxon>Eukaryota</taxon>
        <taxon>Metazoa</taxon>
        <taxon>Chordata</taxon>
        <taxon>Craniata</taxon>
        <taxon>Vertebrata</taxon>
        <taxon>Euteleostomi</taxon>
        <taxon>Actinopterygii</taxon>
        <taxon>Neopterygii</taxon>
        <taxon>Teleostei</taxon>
        <taxon>Neoteleostei</taxon>
        <taxon>Acanthomorphata</taxon>
        <taxon>Ovalentaria</taxon>
        <taxon>Atherinomorphae</taxon>
        <taxon>Beloniformes</taxon>
        <taxon>Adrianichthyidae</taxon>
        <taxon>Oryziinae</taxon>
        <taxon>Oryzias</taxon>
    </lineage>
</organism>
<evidence type="ECO:0000313" key="2">
    <source>
        <dbReference type="EMBL" id="KAF6718484.1"/>
    </source>
</evidence>
<reference evidence="2" key="1">
    <citation type="journal article" name="BMC Genomics">
        <title>Long-read sequencing and de novo genome assembly of marine medaka (Oryzias melastigma).</title>
        <authorList>
            <person name="Liang P."/>
            <person name="Saqib H.S.A."/>
            <person name="Ni X."/>
            <person name="Shen Y."/>
        </authorList>
    </citation>
    <scope>NUCLEOTIDE SEQUENCE</scope>
    <source>
        <strain evidence="2">Bigg-433</strain>
    </source>
</reference>
<feature type="region of interest" description="Disordered" evidence="1">
    <location>
        <begin position="72"/>
        <end position="117"/>
    </location>
</feature>
<evidence type="ECO:0000256" key="1">
    <source>
        <dbReference type="SAM" id="MobiDB-lite"/>
    </source>
</evidence>
<gene>
    <name evidence="2" type="ORF">FQA47_023211</name>
</gene>
<dbReference type="EMBL" id="WKFB01000730">
    <property type="protein sequence ID" value="KAF6718484.1"/>
    <property type="molecule type" value="Genomic_DNA"/>
</dbReference>
<evidence type="ECO:0000313" key="3">
    <source>
        <dbReference type="Proteomes" id="UP000646548"/>
    </source>
</evidence>
<protein>
    <submittedName>
        <fullName evidence="2">Uncharacterized protein</fullName>
    </submittedName>
</protein>
<feature type="compositionally biased region" description="Gly residues" evidence="1">
    <location>
        <begin position="76"/>
        <end position="90"/>
    </location>
</feature>
<comment type="caution">
    <text evidence="2">The sequence shown here is derived from an EMBL/GenBank/DDBJ whole genome shotgun (WGS) entry which is preliminary data.</text>
</comment>